<dbReference type="EMBL" id="CAHS01000022">
    <property type="protein sequence ID" value="CCG88863.1"/>
    <property type="molecule type" value="Genomic_DNA"/>
</dbReference>
<reference evidence="1 2" key="1">
    <citation type="journal article" date="2013" name="Syst. Appl. Microbiol.">
        <title>Phylogenetic position and virulence apparatus of the pear flower necrosis pathogen Erwinia piriflorinigrans CFBP 5888T as assessed by comparative genomics.</title>
        <authorList>
            <person name="Smits T.H."/>
            <person name="Rezzonico F."/>
            <person name="Lopez M.M."/>
            <person name="Blom J."/>
            <person name="Goesmann A."/>
            <person name="Frey J.E."/>
            <person name="Duffy B."/>
        </authorList>
    </citation>
    <scope>NUCLEOTIDE SEQUENCE [LARGE SCALE GENOMIC DNA]</scope>
    <source>
        <strain evidence="2">CFBP5888</strain>
    </source>
</reference>
<dbReference type="Proteomes" id="UP000018217">
    <property type="component" value="Unassembled WGS sequence"/>
</dbReference>
<organism evidence="1 2">
    <name type="scientific">Erwinia piriflorinigrans CFBP 5888</name>
    <dbReference type="NCBI Taxonomy" id="1161919"/>
    <lineage>
        <taxon>Bacteria</taxon>
        <taxon>Pseudomonadati</taxon>
        <taxon>Pseudomonadota</taxon>
        <taxon>Gammaproteobacteria</taxon>
        <taxon>Enterobacterales</taxon>
        <taxon>Erwiniaceae</taxon>
        <taxon>Erwinia</taxon>
    </lineage>
</organism>
<evidence type="ECO:0000313" key="2">
    <source>
        <dbReference type="Proteomes" id="UP000018217"/>
    </source>
</evidence>
<protein>
    <submittedName>
        <fullName evidence="1">Uncharacterized protein</fullName>
    </submittedName>
</protein>
<accession>V5ZBU1</accession>
<keyword evidence="2" id="KW-1185">Reference proteome</keyword>
<gene>
    <name evidence="1" type="ORF">EPIR_3500</name>
</gene>
<comment type="caution">
    <text evidence="1">The sequence shown here is derived from an EMBL/GenBank/DDBJ whole genome shotgun (WGS) entry which is preliminary data.</text>
</comment>
<sequence length="35" mass="3695">MNRLISGAEWMGEADKKAVLVFASLNACAASGYYG</sequence>
<dbReference type="AlphaFoldDB" id="V5ZBU1"/>
<evidence type="ECO:0000313" key="1">
    <source>
        <dbReference type="EMBL" id="CCG88863.1"/>
    </source>
</evidence>
<name>V5ZBU1_9GAMM</name>
<proteinExistence type="predicted"/>
<dbReference type="STRING" id="1161919.EPIR_3500"/>